<dbReference type="RefSeq" id="WP_053776396.1">
    <property type="nucleotide sequence ID" value="NZ_JAADZU010000050.1"/>
</dbReference>
<organism evidence="2 3">
    <name type="scientific">Gordonia desulfuricans</name>
    <dbReference type="NCBI Taxonomy" id="89051"/>
    <lineage>
        <taxon>Bacteria</taxon>
        <taxon>Bacillati</taxon>
        <taxon>Actinomycetota</taxon>
        <taxon>Actinomycetes</taxon>
        <taxon>Mycobacteriales</taxon>
        <taxon>Gordoniaceae</taxon>
        <taxon>Gordonia</taxon>
    </lineage>
</organism>
<comment type="caution">
    <text evidence="2">The sequence shown here is derived from an EMBL/GenBank/DDBJ whole genome shotgun (WGS) entry which is preliminary data.</text>
</comment>
<dbReference type="InterPro" id="IPR000182">
    <property type="entry name" value="GNAT_dom"/>
</dbReference>
<dbReference type="InterPro" id="IPR016181">
    <property type="entry name" value="Acyl_CoA_acyltransferase"/>
</dbReference>
<dbReference type="GO" id="GO:0016747">
    <property type="term" value="F:acyltransferase activity, transferring groups other than amino-acyl groups"/>
    <property type="evidence" value="ECO:0007669"/>
    <property type="project" value="InterPro"/>
</dbReference>
<dbReference type="CDD" id="cd04301">
    <property type="entry name" value="NAT_SF"/>
    <property type="match status" value="1"/>
</dbReference>
<dbReference type="Gene3D" id="3.40.630.30">
    <property type="match status" value="1"/>
</dbReference>
<accession>A0A7K3LRN6</accession>
<evidence type="ECO:0000259" key="1">
    <source>
        <dbReference type="PROSITE" id="PS51186"/>
    </source>
</evidence>
<evidence type="ECO:0000313" key="2">
    <source>
        <dbReference type="EMBL" id="NDK90888.1"/>
    </source>
</evidence>
<gene>
    <name evidence="2" type="ORF">GYA93_15045</name>
</gene>
<protein>
    <submittedName>
        <fullName evidence="2">GNAT family N-acetyltransferase</fullName>
    </submittedName>
</protein>
<sequence length="168" mass="18869">MTSPMPEPQLHRRSSADLDTATLYRLLRLRVDVFVVEQACPYPELDGRDLEPGTRHFWFADGDAVLATLRVLEDGPGPDGRMVYRIGRVCTERAHRGRRLTARLMQAALDEIGAHTCRIEAQTYLSEMYARFGFRADSDEYLEDGIPHVSMVRPAGTTPTPNPEVTPA</sequence>
<dbReference type="Proteomes" id="UP000466307">
    <property type="component" value="Unassembled WGS sequence"/>
</dbReference>
<dbReference type="PROSITE" id="PS51186">
    <property type="entry name" value="GNAT"/>
    <property type="match status" value="1"/>
</dbReference>
<reference evidence="2 3" key="1">
    <citation type="submission" date="2020-01" db="EMBL/GenBank/DDBJ databases">
        <title>Investigation of new actinobacteria for the biodesulphurisation of diesel fuel.</title>
        <authorList>
            <person name="Athi Narayanan S.M."/>
        </authorList>
    </citation>
    <scope>NUCLEOTIDE SEQUENCE [LARGE SCALE GENOMIC DNA]</scope>
    <source>
        <strain evidence="2 3">213E</strain>
    </source>
</reference>
<keyword evidence="3" id="KW-1185">Reference proteome</keyword>
<feature type="domain" description="N-acetyltransferase" evidence="1">
    <location>
        <begin position="13"/>
        <end position="156"/>
    </location>
</feature>
<evidence type="ECO:0000313" key="3">
    <source>
        <dbReference type="Proteomes" id="UP000466307"/>
    </source>
</evidence>
<keyword evidence="2" id="KW-0808">Transferase</keyword>
<dbReference type="AlphaFoldDB" id="A0A7K3LRN6"/>
<dbReference type="EMBL" id="JAADZU010000050">
    <property type="protein sequence ID" value="NDK90888.1"/>
    <property type="molecule type" value="Genomic_DNA"/>
</dbReference>
<dbReference type="SUPFAM" id="SSF55729">
    <property type="entry name" value="Acyl-CoA N-acyltransferases (Nat)"/>
    <property type="match status" value="1"/>
</dbReference>
<dbReference type="Pfam" id="PF13673">
    <property type="entry name" value="Acetyltransf_10"/>
    <property type="match status" value="1"/>
</dbReference>
<proteinExistence type="predicted"/>
<name>A0A7K3LRN6_9ACTN</name>